<evidence type="ECO:0000256" key="1">
    <source>
        <dbReference type="SAM" id="Phobius"/>
    </source>
</evidence>
<accession>A0A1H5SJ00</accession>
<gene>
    <name evidence="2" type="ORF">SAMN05421819_0217</name>
</gene>
<proteinExistence type="predicted"/>
<evidence type="ECO:0008006" key="4">
    <source>
        <dbReference type="Google" id="ProtNLM"/>
    </source>
</evidence>
<organism evidence="2 3">
    <name type="scientific">Bryocella elongata</name>
    <dbReference type="NCBI Taxonomy" id="863522"/>
    <lineage>
        <taxon>Bacteria</taxon>
        <taxon>Pseudomonadati</taxon>
        <taxon>Acidobacteriota</taxon>
        <taxon>Terriglobia</taxon>
        <taxon>Terriglobales</taxon>
        <taxon>Acidobacteriaceae</taxon>
        <taxon>Bryocella</taxon>
    </lineage>
</organism>
<keyword evidence="1" id="KW-0812">Transmembrane</keyword>
<protein>
    <recommendedName>
        <fullName evidence="4">DUF3592 domain-containing protein</fullName>
    </recommendedName>
</protein>
<keyword evidence="3" id="KW-1185">Reference proteome</keyword>
<evidence type="ECO:0000313" key="3">
    <source>
        <dbReference type="Proteomes" id="UP000236728"/>
    </source>
</evidence>
<evidence type="ECO:0000313" key="2">
    <source>
        <dbReference type="EMBL" id="SEF50384.1"/>
    </source>
</evidence>
<name>A0A1H5SJ00_9BACT</name>
<keyword evidence="1" id="KW-1133">Transmembrane helix</keyword>
<dbReference type="AlphaFoldDB" id="A0A1H5SJ00"/>
<reference evidence="2 3" key="1">
    <citation type="submission" date="2016-10" db="EMBL/GenBank/DDBJ databases">
        <authorList>
            <person name="de Groot N.N."/>
        </authorList>
    </citation>
    <scope>NUCLEOTIDE SEQUENCE [LARGE SCALE GENOMIC DNA]</scope>
    <source>
        <strain evidence="2 3">DSM 22489</strain>
    </source>
</reference>
<dbReference type="EMBL" id="FNVA01000001">
    <property type="protein sequence ID" value="SEF50384.1"/>
    <property type="molecule type" value="Genomic_DNA"/>
</dbReference>
<keyword evidence="1" id="KW-0472">Membrane</keyword>
<sequence length="116" mass="12695">MPELSNPDWPEAIATVTSCRYDAGVGRAMAFGLPTSRHFRITYNYWAAGELHTAEFSSDKAVPQNTLFPIRYNPEAPHLNTHAASATSPRSAILVIGIIGSVLLSLAWFLLLRGCH</sequence>
<dbReference type="RefSeq" id="WP_103931185.1">
    <property type="nucleotide sequence ID" value="NZ_FNVA01000001.1"/>
</dbReference>
<dbReference type="Proteomes" id="UP000236728">
    <property type="component" value="Unassembled WGS sequence"/>
</dbReference>
<feature type="transmembrane region" description="Helical" evidence="1">
    <location>
        <begin position="92"/>
        <end position="112"/>
    </location>
</feature>
<dbReference type="OrthoDB" id="121897at2"/>